<reference evidence="2 3" key="1">
    <citation type="submission" date="2015-01" db="EMBL/GenBank/DDBJ databases">
        <title>The Genome Sequence of Ochroconis gallopava CBS43764.</title>
        <authorList>
            <consortium name="The Broad Institute Genomics Platform"/>
            <person name="Cuomo C."/>
            <person name="de Hoog S."/>
            <person name="Gorbushina A."/>
            <person name="Stielow B."/>
            <person name="Teixiera M."/>
            <person name="Abouelleil A."/>
            <person name="Chapman S.B."/>
            <person name="Priest M."/>
            <person name="Young S.K."/>
            <person name="Wortman J."/>
            <person name="Nusbaum C."/>
            <person name="Birren B."/>
        </authorList>
    </citation>
    <scope>NUCLEOTIDE SEQUENCE [LARGE SCALE GENOMIC DNA]</scope>
    <source>
        <strain evidence="2 3">CBS 43764</strain>
    </source>
</reference>
<feature type="region of interest" description="Disordered" evidence="1">
    <location>
        <begin position="104"/>
        <end position="124"/>
    </location>
</feature>
<evidence type="ECO:0000256" key="1">
    <source>
        <dbReference type="SAM" id="MobiDB-lite"/>
    </source>
</evidence>
<dbReference type="Gene3D" id="3.30.70.100">
    <property type="match status" value="1"/>
</dbReference>
<protein>
    <recommendedName>
        <fullName evidence="4">DUF1330 domain-containing protein</fullName>
    </recommendedName>
</protein>
<dbReference type="AlphaFoldDB" id="A0A0D1XSX1"/>
<dbReference type="InParanoid" id="A0A0D1XSX1"/>
<dbReference type="RefSeq" id="XP_016215695.1">
    <property type="nucleotide sequence ID" value="XM_016356172.1"/>
</dbReference>
<dbReference type="GeneID" id="27311005"/>
<organism evidence="2 3">
    <name type="scientific">Verruconis gallopava</name>
    <dbReference type="NCBI Taxonomy" id="253628"/>
    <lineage>
        <taxon>Eukaryota</taxon>
        <taxon>Fungi</taxon>
        <taxon>Dikarya</taxon>
        <taxon>Ascomycota</taxon>
        <taxon>Pezizomycotina</taxon>
        <taxon>Dothideomycetes</taxon>
        <taxon>Pleosporomycetidae</taxon>
        <taxon>Venturiales</taxon>
        <taxon>Sympoventuriaceae</taxon>
        <taxon>Verruconis</taxon>
    </lineage>
</organism>
<dbReference type="SUPFAM" id="SSF54909">
    <property type="entry name" value="Dimeric alpha+beta barrel"/>
    <property type="match status" value="1"/>
</dbReference>
<gene>
    <name evidence="2" type="ORF">PV09_03032</name>
</gene>
<dbReference type="OrthoDB" id="265717at2759"/>
<evidence type="ECO:0008006" key="4">
    <source>
        <dbReference type="Google" id="ProtNLM"/>
    </source>
</evidence>
<evidence type="ECO:0000313" key="3">
    <source>
        <dbReference type="Proteomes" id="UP000053259"/>
    </source>
</evidence>
<name>A0A0D1XSX1_9PEZI</name>
<proteinExistence type="predicted"/>
<accession>A0A0D1XSX1</accession>
<dbReference type="HOGENOM" id="CLU_085773_0_0_1"/>
<dbReference type="EMBL" id="KN847536">
    <property type="protein sequence ID" value="KIW05826.1"/>
    <property type="molecule type" value="Genomic_DNA"/>
</dbReference>
<sequence>MPACDVYLLSLKERSTIPLFISSLKHHGIVPIVQSRPLRWIILPSRISTVPLLAHNIHWNLFLVLPGNTEFSPLIEAHIAASWKVVAGVPSKLLQDFSEKNERLLNPDSVKPPDNTRRKIASSSQSLELSPELETWISDLPARVRTHPVSMFNLLAFNEGKKSDYLKYGKAFGESIGSRHGGNAKIVGNVIGGQGKGDGWDEIALAHYPSIEHFAAMLGSSDYQEVNHKYRLGALKDTCILCTMEINDNGDLAGGKKPNRL</sequence>
<dbReference type="VEuPathDB" id="FungiDB:PV09_03032"/>
<dbReference type="InterPro" id="IPR011008">
    <property type="entry name" value="Dimeric_a/b-barrel"/>
</dbReference>
<dbReference type="PANTHER" id="PTHR40257:SF1">
    <property type="entry name" value="DUF1330 DOMAIN-CONTAINING PROTEIN"/>
    <property type="match status" value="1"/>
</dbReference>
<evidence type="ECO:0000313" key="2">
    <source>
        <dbReference type="EMBL" id="KIW05826.1"/>
    </source>
</evidence>
<keyword evidence="3" id="KW-1185">Reference proteome</keyword>
<dbReference type="Proteomes" id="UP000053259">
    <property type="component" value="Unassembled WGS sequence"/>
</dbReference>
<dbReference type="PANTHER" id="PTHR40257">
    <property type="match status" value="1"/>
</dbReference>